<dbReference type="InterPro" id="IPR016024">
    <property type="entry name" value="ARM-type_fold"/>
</dbReference>
<dbReference type="GO" id="GO:0003729">
    <property type="term" value="F:mRNA binding"/>
    <property type="evidence" value="ECO:0007669"/>
    <property type="project" value="TreeGrafter"/>
</dbReference>
<evidence type="ECO:0000256" key="6">
    <source>
        <dbReference type="ARBA" id="ARBA00022771"/>
    </source>
</evidence>
<feature type="region of interest" description="Disordered" evidence="9">
    <location>
        <begin position="1937"/>
        <end position="2092"/>
    </location>
</feature>
<dbReference type="SUPFAM" id="SSF90209">
    <property type="entry name" value="Ran binding protein zinc finger-like"/>
    <property type="match status" value="1"/>
</dbReference>
<evidence type="ECO:0000256" key="5">
    <source>
        <dbReference type="ARBA" id="ARBA00022723"/>
    </source>
</evidence>
<feature type="compositionally biased region" description="Basic and acidic residues" evidence="9">
    <location>
        <begin position="270"/>
        <end position="287"/>
    </location>
</feature>
<dbReference type="PANTHER" id="PTHR12601">
    <property type="entry name" value="EUKARYOTIC TRANSLATION INITIATION FACTOR 3 SUBUNIT EIF-3"/>
    <property type="match status" value="1"/>
</dbReference>
<evidence type="ECO:0000256" key="1">
    <source>
        <dbReference type="ARBA" id="ARBA00004161"/>
    </source>
</evidence>
<evidence type="ECO:0000256" key="3">
    <source>
        <dbReference type="ARBA" id="ARBA00020768"/>
    </source>
</evidence>
<feature type="compositionally biased region" description="Basic residues" evidence="9">
    <location>
        <begin position="1994"/>
        <end position="2004"/>
    </location>
</feature>
<dbReference type="SMART" id="SM00185">
    <property type="entry name" value="ARM"/>
    <property type="match status" value="1"/>
</dbReference>
<feature type="compositionally biased region" description="Low complexity" evidence="9">
    <location>
        <begin position="1954"/>
        <end position="1974"/>
    </location>
</feature>
<dbReference type="Pfam" id="PF13236">
    <property type="entry name" value="CLU"/>
    <property type="match status" value="1"/>
</dbReference>
<feature type="region of interest" description="Disordered" evidence="9">
    <location>
        <begin position="405"/>
        <end position="548"/>
    </location>
</feature>
<feature type="compositionally biased region" description="Basic and acidic residues" evidence="9">
    <location>
        <begin position="2139"/>
        <end position="2166"/>
    </location>
</feature>
<feature type="compositionally biased region" description="Basic and acidic residues" evidence="9">
    <location>
        <begin position="1"/>
        <end position="11"/>
    </location>
</feature>
<keyword evidence="6" id="KW-0863">Zinc-finger</keyword>
<keyword evidence="7" id="KW-0862">Zinc</keyword>
<dbReference type="GO" id="GO:0008270">
    <property type="term" value="F:zinc ion binding"/>
    <property type="evidence" value="ECO:0007669"/>
    <property type="project" value="UniProtKB-KW"/>
</dbReference>
<dbReference type="InterPro" id="IPR001876">
    <property type="entry name" value="Znf_RanBP2"/>
</dbReference>
<dbReference type="SUPFAM" id="SSF52047">
    <property type="entry name" value="RNI-like"/>
    <property type="match status" value="1"/>
</dbReference>
<dbReference type="InterPro" id="IPR036443">
    <property type="entry name" value="Znf_RanBP2_sf"/>
</dbReference>
<evidence type="ECO:0000259" key="10">
    <source>
        <dbReference type="PROSITE" id="PS51823"/>
    </source>
</evidence>
<dbReference type="InterPro" id="IPR027523">
    <property type="entry name" value="CLU_prot"/>
</dbReference>
<dbReference type="InterPro" id="IPR011990">
    <property type="entry name" value="TPR-like_helical_dom_sf"/>
</dbReference>
<keyword evidence="12" id="KW-1185">Reference proteome</keyword>
<feature type="compositionally biased region" description="Low complexity" evidence="9">
    <location>
        <begin position="2071"/>
        <end position="2087"/>
    </location>
</feature>
<evidence type="ECO:0000256" key="2">
    <source>
        <dbReference type="ARBA" id="ARBA00004216"/>
    </source>
</evidence>
<feature type="region of interest" description="Disordered" evidence="9">
    <location>
        <begin position="2131"/>
        <end position="2166"/>
    </location>
</feature>
<dbReference type="VEuPathDB" id="AmoebaDB:ACA1_072700"/>
<feature type="compositionally biased region" description="Basic and acidic residues" evidence="9">
    <location>
        <begin position="522"/>
        <end position="541"/>
    </location>
</feature>
<evidence type="ECO:0000313" key="11">
    <source>
        <dbReference type="EMBL" id="ELR23637.1"/>
    </source>
</evidence>
<dbReference type="InterPro" id="IPR032675">
    <property type="entry name" value="LRR_dom_sf"/>
</dbReference>
<keyword evidence="4" id="KW-0963">Cytoplasm</keyword>
<evidence type="ECO:0000313" key="12">
    <source>
        <dbReference type="Proteomes" id="UP000011083"/>
    </source>
</evidence>
<feature type="compositionally biased region" description="Acidic residues" evidence="9">
    <location>
        <begin position="314"/>
        <end position="329"/>
    </location>
</feature>
<dbReference type="SUPFAM" id="SSF48371">
    <property type="entry name" value="ARM repeat"/>
    <property type="match status" value="1"/>
</dbReference>
<evidence type="ECO:0000256" key="7">
    <source>
        <dbReference type="ARBA" id="ARBA00022833"/>
    </source>
</evidence>
<evidence type="ECO:0000256" key="9">
    <source>
        <dbReference type="SAM" id="MobiDB-lite"/>
    </source>
</evidence>
<feature type="region of interest" description="Disordered" evidence="9">
    <location>
        <begin position="790"/>
        <end position="848"/>
    </location>
</feature>
<dbReference type="InterPro" id="IPR006553">
    <property type="entry name" value="Leu-rich_rpt_Cys-con_subtyp"/>
</dbReference>
<feature type="region of interest" description="Disordered" evidence="9">
    <location>
        <begin position="164"/>
        <end position="209"/>
    </location>
</feature>
<feature type="compositionally biased region" description="Low complexity" evidence="9">
    <location>
        <begin position="832"/>
        <end position="844"/>
    </location>
</feature>
<dbReference type="GO" id="GO:0005737">
    <property type="term" value="C:cytoplasm"/>
    <property type="evidence" value="ECO:0007669"/>
    <property type="project" value="TreeGrafter"/>
</dbReference>
<feature type="compositionally biased region" description="Low complexity" evidence="9">
    <location>
        <begin position="350"/>
        <end position="378"/>
    </location>
</feature>
<feature type="compositionally biased region" description="Low complexity" evidence="9">
    <location>
        <begin position="504"/>
        <end position="516"/>
    </location>
</feature>
<dbReference type="Gene3D" id="1.25.10.10">
    <property type="entry name" value="Leucine-rich Repeat Variant"/>
    <property type="match status" value="1"/>
</dbReference>
<feature type="region of interest" description="Disordered" evidence="9">
    <location>
        <begin position="560"/>
        <end position="619"/>
    </location>
</feature>
<dbReference type="SMART" id="SM00367">
    <property type="entry name" value="LRR_CC"/>
    <property type="match status" value="7"/>
</dbReference>
<feature type="region of interest" description="Disordered" evidence="9">
    <location>
        <begin position="631"/>
        <end position="713"/>
    </location>
</feature>
<sequence>MDGSPTKERMSRSAGDTTQAHSDKKQRSSSSFANLPRPEGLSLAASKKWEKEREKEAKKIKKKEEKDRRRRSKSEKKKKKKDKATATNATTSDQPPFALQPPASFQGDGWSCSACTYWNASNAVICEICTSVRIRAINISGPLPTPSDRQQPCSMWKACRVFGPASLAGTPDRGSAVSSRTRRRSKEDKKGAKGHRRMPTVDRQENDDFWVPEAEEESDADDADDDRTIVVDREQFKKLSRSDNSLAVGHDDDDEVLRPDIREEIDRREKELEAKRCAEEARRKKEEEDSIPLELELIETTEFYCTHDHWEDELYSDEEDSSDPVDDLLEAAFDDRGSKQYEYYSEDGATTSTTTTSSSLRSSANTSSQQRRGRSSSSGRDEEAEPLVQAAAVDNYEEVASTQVLIETPSTPQRYSDSRLRTDSAGIVDVYELVAETTAKPPAARDKVASSGYLDDENEGEDEGEAERRDRQQGYTVVNGRQHLMESRGGKSDHYCYDGDGNDSSSSRSSSSAAAANRKGKQREAELVREQYKAAIPREEPAAAAGGCLDEEELMAQLLAADDNPIPAVGSGKRPEVTTPPKRSQKMKTKKKEKGEKHNSKSKQQVKQHYKPTQEDNYLEDVVEAVDCLRAEKKSKKAQLRDSLYYTDDDGGNGGDSSESETESETESESESDDDSDSVDTYAAEDDDDRAVATGGGVQDSGDRRAREVADEEEELFRLALLRTSGEDGKELSANKDSSGTAAATRRVSSPPAVVVSTHHTQLDATTAPANPPLSPINPAKLAYAALASMSPTTSSRLRATDSEDETARSTRSLSAPAARRGGDHSVGGSGSTSTSISSSTSVIPSRMRSTTQSLMLFADMRFPEHSRKMAVMSKKSDQYLHDMVTRCQALFPIVATHLVRIQSVYEHRQKLQRFVGMLLESQESRKDSSESVRIGQKNLIPRLQRAIRLARRANFLLYGDVGSTMRFIGTVYTSAELAVRANDSLFQMTCDYLYTLISTEELAAIYRGAMLRSSSTSKSSCHVAICSFARARHQLRLSTIELKRANDFLKRTITQRSVLDVLQSSALSLVQATRQMLVQFKQEQQEEDGVGGLPRSNGPHTPRTAATVKDERRHQVERLENAVRSVESRLCVEEDRGAERNWNKEFQDILGTGQQADKLCTLAKDFVAAAKMYGKIIISEVFLPYKQKTIKPISIGGVAGGEKYIHRGILFKFAMDWEGLYGGDEYSAKVASHELKGLARYFSCAVRGLHFPLMALIDYRGFRLTASSILPISHADTLVYGSCDMGATVKDDNKVLSKLMEKAGRQMNIKGHLAGKNGDAFLYAPTDIEGHLGRDRRFYVLDFARTFPPATPNIQTHPRGFLYQLLRPEFVFAYHKPLSSDAFMVFGKKSNATDNPEIREATNHLLNTVIPGFANWLERHFEEDDERVLTSTLSVLLHREGINNRYLGVVRIHCRNPRLRHFLLREMIARVVKNIMRAEMRDKTKNVHWQRMAQAPSSSQPRIELGPAEEDHNQETSFAMVVARFFNVVIGLEGERSKEFWDVQMREKLEHSFPEAELSQVPIRLSSADFLPLFERIQQLGGIRLSKQVLKELEETPEKVIFAYPDITKLRSRVTHMNIVEESEALSMKLTALKTDNTHLALRMLRYSRDHYEAAVRASTDNPKTLYRLADVLKELAKREPGPPQLKIELGDSSIERFQAAYSLNRSDEKVNGLDCDVMPEVIYQTGNVACELGETIRSAHFYVKARECFVTALKLGSQPHYEKEVTEKALALMEKAETNLSVVDFEGAFQLFRAVLTVRPDDVLILFLCAEICFSWARTLGDSKDGTSPPYKKAIKYYQKVVDIARKTNKTASPSTEERRQPHTQSDVSSKRPRLPFLNELEGMSHVLTSTSESYEKFLNNIIGKENSNNFYPKKSSSEKFRSSLAARGIGGGMHMMLSSLSDHHHHRHHSSGSSEDSPASSPSPRGWSSGRRTWHRKEKKDKEREKEKDLKKTRKHSKKEGHHVEELTTTAAAAESPPSFGRRLSLKLPRSPRGSATTEHAEGTGGESPEMKHANSAPQLLPIPTPTSTPGHGPPTTASSPTPGHHSHHLVSKLFSSTRRFSSAGKKEAMAAKADKWGTGDYTTALHPGGLADAAEAERKKKEAEDLRKKEEKDREDKRQQERERERLRLALYNDLTRSFPGLGMFWLRMGHMLVEHVHEAMLTHDLQPSQEKEFLDQAAGHYAKALTLNPNYVGILQQDYDSLYITDDGDPRTEAPPGAIEALYRPMRDILQVAQTSSILQVELGNACSKLQMRKLFLAPVAPQISDPTLTAIIKGRKAHSAKSTDTTPGAVDRPIDRAGGSGGAPLALEELSLSCCAQVSGTCLERLAPYLATTLTTLRLKGLTEGPTQQYCNLIKSCKKLQQLSMPHCCYQDTYKPLQILYSHCRNLTSLDFGSFVDQFLSACKRLRRLRLPCLTPYAVKKSSKRRAEDGDVGKQPIEGGGISYSDEVLKKWAHKYSTSFAQLEELHMDGYSNLTYSSMLPLVETFKSLRVLHLENNRGLDDRCLIRLTSHCTSLTTLHLAHCVNIGDASLAVVARTCPQLSILNVALTKIGGGGVEAIAQHCRQLRELSLGCPFRLRDDVLKNLIYNSFDNLKRLALFRAAKAQLKYSINAARTKGIQVEFDRNTMLPAYVAKKCPEARKQELKRIIRRIFSEDIAEQAGALRLLAYEFFVPFDSTKAEDNKRYFAKLGGIPRLLKLMGPGNHHEVRIKATKAVWNFASTEELQRLLLGEGVLGPITDSLQAVIPELQEASAGALWPYLEFEDVGEKALELGVVEALLPIMNTAKVQPRWHMLGCLVSIAENGPYLSAVTLGFLSLDSFMEDDLIDDGALEKIENFMFETKSPDAIARSEDSVTNDQGVKWKFIRPFLRLTYSRHPPVQRLGAFALAVLSKRPVNVKTMVEEGLLGRLVCLSWSHDSRLRNLIGITLKAIYDRYDATIGKSISIVPTLEQISIHTIQHDGNLCGLSAWLSTPEGVKMPEALRQRMEVKVLLASRQNLEKKVVYRGGPLS</sequence>
<feature type="compositionally biased region" description="Basic and acidic residues" evidence="9">
    <location>
        <begin position="47"/>
        <end position="67"/>
    </location>
</feature>
<feature type="compositionally biased region" description="Polar residues" evidence="9">
    <location>
        <begin position="405"/>
        <end position="415"/>
    </location>
</feature>
<feature type="region of interest" description="Disordered" evidence="9">
    <location>
        <begin position="270"/>
        <end position="289"/>
    </location>
</feature>
<feature type="compositionally biased region" description="Low complexity" evidence="9">
    <location>
        <begin position="2024"/>
        <end position="2038"/>
    </location>
</feature>
<protein>
    <recommendedName>
        <fullName evidence="3">Protein unc-45 homolog B</fullName>
    </recommendedName>
</protein>
<dbReference type="SUPFAM" id="SSF48452">
    <property type="entry name" value="TPR-like"/>
    <property type="match status" value="1"/>
</dbReference>
<feature type="compositionally biased region" description="Acidic residues" evidence="9">
    <location>
        <begin position="454"/>
        <end position="465"/>
    </location>
</feature>
<dbReference type="InterPro" id="IPR025697">
    <property type="entry name" value="CLU_dom"/>
</dbReference>
<feature type="compositionally biased region" description="Basic residues" evidence="9">
    <location>
        <begin position="583"/>
        <end position="592"/>
    </location>
</feature>
<dbReference type="GeneID" id="14924619"/>
<dbReference type="PROSITE" id="PS50176">
    <property type="entry name" value="ARM_REPEAT"/>
    <property type="match status" value="1"/>
</dbReference>
<dbReference type="KEGG" id="acan:ACA1_072700"/>
<feature type="repeat" description="ARM" evidence="8">
    <location>
        <begin position="2736"/>
        <end position="2779"/>
    </location>
</feature>
<dbReference type="RefSeq" id="XP_004353165.1">
    <property type="nucleotide sequence ID" value="XM_004353113.1"/>
</dbReference>
<dbReference type="PROSITE" id="PS51823">
    <property type="entry name" value="CLU"/>
    <property type="match status" value="1"/>
</dbReference>
<dbReference type="InterPro" id="IPR033646">
    <property type="entry name" value="CLU-central"/>
</dbReference>
<feature type="region of interest" description="Disordered" evidence="9">
    <location>
        <begin position="1"/>
        <end position="102"/>
    </location>
</feature>
<dbReference type="PANTHER" id="PTHR12601:SF6">
    <property type="entry name" value="CLUSTERED MITOCHONDRIA PROTEIN HOMOLOG"/>
    <property type="match status" value="1"/>
</dbReference>
<dbReference type="Proteomes" id="UP000011083">
    <property type="component" value="Unassembled WGS sequence"/>
</dbReference>
<dbReference type="GO" id="GO:0048312">
    <property type="term" value="P:intracellular distribution of mitochondria"/>
    <property type="evidence" value="ECO:0007669"/>
    <property type="project" value="TreeGrafter"/>
</dbReference>
<dbReference type="Gene3D" id="2.30.30.380">
    <property type="entry name" value="Zn-finger domain of Sec23/24"/>
    <property type="match status" value="1"/>
</dbReference>
<feature type="compositionally biased region" description="Acidic residues" evidence="9">
    <location>
        <begin position="658"/>
        <end position="689"/>
    </location>
</feature>
<dbReference type="Gene3D" id="3.80.10.10">
    <property type="entry name" value="Ribonuclease Inhibitor"/>
    <property type="match status" value="1"/>
</dbReference>
<feature type="compositionally biased region" description="Basic residues" evidence="9">
    <location>
        <begin position="600"/>
        <end position="610"/>
    </location>
</feature>
<feature type="region of interest" description="Disordered" evidence="9">
    <location>
        <begin position="1085"/>
        <end position="1112"/>
    </location>
</feature>
<dbReference type="Pfam" id="PF12807">
    <property type="entry name" value="eIF3_p135"/>
    <property type="match status" value="1"/>
</dbReference>
<evidence type="ECO:0000256" key="4">
    <source>
        <dbReference type="ARBA" id="ARBA00022490"/>
    </source>
</evidence>
<feature type="compositionally biased region" description="Basic and acidic residues" evidence="9">
    <location>
        <begin position="1983"/>
        <end position="1993"/>
    </location>
</feature>
<dbReference type="InterPro" id="IPR011989">
    <property type="entry name" value="ARM-like"/>
</dbReference>
<evidence type="ECO:0000256" key="8">
    <source>
        <dbReference type="PROSITE-ProRule" id="PRU00259"/>
    </source>
</evidence>
<proteinExistence type="predicted"/>
<feature type="region of interest" description="Disordered" evidence="9">
    <location>
        <begin position="314"/>
        <end position="388"/>
    </location>
</feature>
<feature type="compositionally biased region" description="Basic and acidic residues" evidence="9">
    <location>
        <begin position="799"/>
        <end position="809"/>
    </location>
</feature>
<feature type="compositionally biased region" description="Polar residues" evidence="9">
    <location>
        <begin position="85"/>
        <end position="94"/>
    </location>
</feature>
<keyword evidence="5" id="KW-0479">Metal-binding</keyword>
<feature type="region of interest" description="Disordered" evidence="9">
    <location>
        <begin position="729"/>
        <end position="753"/>
    </location>
</feature>
<feature type="compositionally biased region" description="Basic and acidic residues" evidence="9">
    <location>
        <begin position="483"/>
        <end position="497"/>
    </location>
</feature>
<feature type="domain" description="Clu" evidence="10">
    <location>
        <begin position="1084"/>
        <end position="1355"/>
    </location>
</feature>
<comment type="subcellular location">
    <subcellularLocation>
        <location evidence="1">Cytoplasm</location>
        <location evidence="1">Myofibril</location>
        <location evidence="1">Sarcomere</location>
        <location evidence="1">A band</location>
    </subcellularLocation>
    <subcellularLocation>
        <location evidence="2">Cytoplasm</location>
        <location evidence="2">Myofibril</location>
        <location evidence="2">Sarcomere</location>
        <location evidence="2">Z line</location>
    </subcellularLocation>
</comment>
<feature type="region of interest" description="Disordered" evidence="9">
    <location>
        <begin position="2321"/>
        <end position="2341"/>
    </location>
</feature>
<dbReference type="Gene3D" id="1.25.40.10">
    <property type="entry name" value="Tetratricopeptide repeat domain"/>
    <property type="match status" value="1"/>
</dbReference>
<accession>L8HEJ1</accession>
<gene>
    <name evidence="11" type="ORF">ACA1_072700</name>
</gene>
<dbReference type="InterPro" id="IPR000225">
    <property type="entry name" value="Armadillo"/>
</dbReference>
<dbReference type="PROSITE" id="PS01358">
    <property type="entry name" value="ZF_RANBP2_1"/>
    <property type="match status" value="1"/>
</dbReference>
<reference evidence="11 12" key="1">
    <citation type="journal article" date="2013" name="Genome Biol.">
        <title>Genome of Acanthamoeba castellanii highlights extensive lateral gene transfer and early evolution of tyrosine kinase signaling.</title>
        <authorList>
            <person name="Clarke M."/>
            <person name="Lohan A.J."/>
            <person name="Liu B."/>
            <person name="Lagkouvardos I."/>
            <person name="Roy S."/>
            <person name="Zafar N."/>
            <person name="Bertelli C."/>
            <person name="Schilde C."/>
            <person name="Kianianmomeni A."/>
            <person name="Burglin T.R."/>
            <person name="Frech C."/>
            <person name="Turcotte B."/>
            <person name="Kopec K.O."/>
            <person name="Synnott J.M."/>
            <person name="Choo C."/>
            <person name="Paponov I."/>
            <person name="Finkler A."/>
            <person name="Soon Heng Tan C."/>
            <person name="Hutchins A.P."/>
            <person name="Weinmeier T."/>
            <person name="Rattei T."/>
            <person name="Chu J.S."/>
            <person name="Gimenez G."/>
            <person name="Irimia M."/>
            <person name="Rigden D.J."/>
            <person name="Fitzpatrick D.A."/>
            <person name="Lorenzo-Morales J."/>
            <person name="Bateman A."/>
            <person name="Chiu C.H."/>
            <person name="Tang P."/>
            <person name="Hegemann P."/>
            <person name="Fromm H."/>
            <person name="Raoult D."/>
            <person name="Greub G."/>
            <person name="Miranda-Saavedra D."/>
            <person name="Chen N."/>
            <person name="Nash P."/>
            <person name="Ginger M.L."/>
            <person name="Horn M."/>
            <person name="Schaap P."/>
            <person name="Caler L."/>
            <person name="Loftus B."/>
        </authorList>
    </citation>
    <scope>NUCLEOTIDE SEQUENCE [LARGE SCALE GENOMIC DNA]</scope>
    <source>
        <strain evidence="11 12">Neff</strain>
    </source>
</reference>
<feature type="compositionally biased region" description="Basic residues" evidence="9">
    <location>
        <begin position="68"/>
        <end position="82"/>
    </location>
</feature>
<feature type="region of interest" description="Disordered" evidence="9">
    <location>
        <begin position="1851"/>
        <end position="1877"/>
    </location>
</feature>
<name>L8HEJ1_ACACF</name>
<dbReference type="EMBL" id="KB007857">
    <property type="protein sequence ID" value="ELR23637.1"/>
    <property type="molecule type" value="Genomic_DNA"/>
</dbReference>
<organism evidence="11 12">
    <name type="scientific">Acanthamoeba castellanii (strain ATCC 30010 / Neff)</name>
    <dbReference type="NCBI Taxonomy" id="1257118"/>
    <lineage>
        <taxon>Eukaryota</taxon>
        <taxon>Amoebozoa</taxon>
        <taxon>Discosea</taxon>
        <taxon>Longamoebia</taxon>
        <taxon>Centramoebida</taxon>
        <taxon>Acanthamoebidae</taxon>
        <taxon>Acanthamoeba</taxon>
    </lineage>
</organism>